<accession>A0ABS3PW98</accession>
<gene>
    <name evidence="1" type="ORF">J4N46_04060</name>
</gene>
<comment type="caution">
    <text evidence="1">The sequence shown here is derived from an EMBL/GenBank/DDBJ whole genome shotgun (WGS) entry which is preliminary data.</text>
</comment>
<dbReference type="Proteomes" id="UP000681610">
    <property type="component" value="Unassembled WGS sequence"/>
</dbReference>
<reference evidence="1 2" key="1">
    <citation type="submission" date="2021-03" db="EMBL/GenBank/DDBJ databases">
        <title>Isolation and description of Capnocytophaga bilenii sp. nov., a novel Capnocytophaga species, isolated from a gingivitis subject.</title>
        <authorList>
            <person name="Antezack A."/>
            <person name="Monnet-Corti V."/>
            <person name="La Scola B."/>
        </authorList>
    </citation>
    <scope>NUCLEOTIDE SEQUENCE [LARGE SCALE GENOMIC DNA]</scope>
    <source>
        <strain evidence="1 2">Marseille-Q4570</strain>
    </source>
</reference>
<dbReference type="Gene3D" id="3.30.2310.20">
    <property type="entry name" value="RelE-like"/>
    <property type="match status" value="1"/>
</dbReference>
<dbReference type="InterPro" id="IPR035093">
    <property type="entry name" value="RelE/ParE_toxin_dom_sf"/>
</dbReference>
<sequence>MEVRWSLRARINYLDTLDFWYRHNKSYAYSQKIIDAVDALEKELKETPYFLANYIEHLELYKKSFLNYKFAVYYEVLEEEGVISIIHFRSNKQEPL</sequence>
<evidence type="ECO:0000313" key="2">
    <source>
        <dbReference type="Proteomes" id="UP000681610"/>
    </source>
</evidence>
<evidence type="ECO:0000313" key="1">
    <source>
        <dbReference type="EMBL" id="MBO1883619.1"/>
    </source>
</evidence>
<organism evidence="1 2">
    <name type="scientific">Capnocytophaga bilenii</name>
    <dbReference type="NCBI Taxonomy" id="2819369"/>
    <lineage>
        <taxon>Bacteria</taxon>
        <taxon>Pseudomonadati</taxon>
        <taxon>Bacteroidota</taxon>
        <taxon>Flavobacteriia</taxon>
        <taxon>Flavobacteriales</taxon>
        <taxon>Flavobacteriaceae</taxon>
        <taxon>Capnocytophaga</taxon>
    </lineage>
</organism>
<keyword evidence="2" id="KW-1185">Reference proteome</keyword>
<proteinExistence type="predicted"/>
<protein>
    <submittedName>
        <fullName evidence="1">Type II toxin-antitoxin system RelE/ParE family toxin</fullName>
    </submittedName>
</protein>
<name>A0ABS3PW98_9FLAO</name>
<dbReference type="EMBL" id="JAGDYP010000002">
    <property type="protein sequence ID" value="MBO1883619.1"/>
    <property type="molecule type" value="Genomic_DNA"/>
</dbReference>
<dbReference type="RefSeq" id="WP_208058249.1">
    <property type="nucleotide sequence ID" value="NZ_JAGDYP010000002.1"/>
</dbReference>